<sequence>MKKLLLIAVLMPHLIALGQDRAIYEPVPVRVTPSETGSPPSDAIILFDGSNLDAWNRTADDGPARWHIADGAITVDRDVGTIKTKQAFGNTQLHIEWRPTDVIRSSGQGRGNSGVFLHSLFELQILDSWDNDTYVNGQAAAIYLQQPPLVNVAKPPGEWQVFDIVFTAPVWEKGNLKSPAYLTVLHNGVLVQNNVELQGTTFTPQPEYKARCGPYSQEERIQDCTGKMPITLQDHGQVVSYRNIWVREL</sequence>
<dbReference type="GO" id="GO:0016787">
    <property type="term" value="F:hydrolase activity"/>
    <property type="evidence" value="ECO:0007669"/>
    <property type="project" value="InterPro"/>
</dbReference>
<organism evidence="2">
    <name type="scientific">marine metagenome</name>
    <dbReference type="NCBI Taxonomy" id="408172"/>
    <lineage>
        <taxon>unclassified sequences</taxon>
        <taxon>metagenomes</taxon>
        <taxon>ecological metagenomes</taxon>
    </lineage>
</organism>
<proteinExistence type="predicted"/>
<dbReference type="Gene3D" id="2.60.120.560">
    <property type="entry name" value="Exo-inulinase, domain 1"/>
    <property type="match status" value="1"/>
</dbReference>
<evidence type="ECO:0000259" key="1">
    <source>
        <dbReference type="Pfam" id="PF06439"/>
    </source>
</evidence>
<protein>
    <recommendedName>
        <fullName evidence="1">3-keto-alpha-glucoside-1,2-lyase/3-keto-2-hydroxy-glucal hydratase domain-containing protein</fullName>
    </recommendedName>
</protein>
<feature type="domain" description="3-keto-alpha-glucoside-1,2-lyase/3-keto-2-hydroxy-glucal hydratase" evidence="1">
    <location>
        <begin position="43"/>
        <end position="247"/>
    </location>
</feature>
<dbReference type="AlphaFoldDB" id="A0A381Q808"/>
<reference evidence="2" key="1">
    <citation type="submission" date="2018-05" db="EMBL/GenBank/DDBJ databases">
        <authorList>
            <person name="Lanie J.A."/>
            <person name="Ng W.-L."/>
            <person name="Kazmierczak K.M."/>
            <person name="Andrzejewski T.M."/>
            <person name="Davidsen T.M."/>
            <person name="Wayne K.J."/>
            <person name="Tettelin H."/>
            <person name="Glass J.I."/>
            <person name="Rusch D."/>
            <person name="Podicherti R."/>
            <person name="Tsui H.-C.T."/>
            <person name="Winkler M.E."/>
        </authorList>
    </citation>
    <scope>NUCLEOTIDE SEQUENCE</scope>
</reference>
<dbReference type="Pfam" id="PF06439">
    <property type="entry name" value="3keto-disac_hyd"/>
    <property type="match status" value="1"/>
</dbReference>
<dbReference type="EMBL" id="UINC01001190">
    <property type="protein sequence ID" value="SUZ73773.1"/>
    <property type="molecule type" value="Genomic_DNA"/>
</dbReference>
<accession>A0A381Q808</accession>
<evidence type="ECO:0000313" key="2">
    <source>
        <dbReference type="EMBL" id="SUZ73773.1"/>
    </source>
</evidence>
<name>A0A381Q808_9ZZZZ</name>
<dbReference type="InterPro" id="IPR010496">
    <property type="entry name" value="AL/BT2_dom"/>
</dbReference>
<gene>
    <name evidence="2" type="ORF">METZ01_LOCUS26627</name>
</gene>